<feature type="transmembrane region" description="Helical" evidence="1">
    <location>
        <begin position="126"/>
        <end position="149"/>
    </location>
</feature>
<sequence length="430" mass="49570">MLVISSIVLHVVLSIIENNCKDKLLSAFSVSLLENFKTAAIAFTICFRILSLSTSALYCCCISAVLFCKSLYLDSILDLDFLNLDISISFRANSFFIQIFLELYSYKIITYDIVKNKNNAGFHVNYLVPVLFLTPVLVLYHVALITAVLKLKSVYAIPDHLSYIFPSNCYFSITDLVQTVKTNYFLLVDLNVQCVSFYNRKHQYQHLLVLYLQNKLIISFKVLEFFNYFRHINKITYLTCLHSYLYDMEIKIKNAYNICKIKKNMVIEFESSVKRVSKFETLTSCAIASSLARFSASSSMSREDFFKFSFSLCTCTISFCKLSANDSACSFCLRSSAINFCNSLIITPCCFSLTEISSASFFSRCKLAIKCQSPMHLLCHNLKILSMYLPKLFFLMSVSYTQLPNLEKKIHKYVEIFKETFVFHRILFLY</sequence>
<reference evidence="2 3" key="1">
    <citation type="submission" date="2019-08" db="EMBL/GenBank/DDBJ databases">
        <title>The genome of the soybean aphid Biotype 1, its phylome, world population structure and adaptation to the North American continent.</title>
        <authorList>
            <person name="Giordano R."/>
            <person name="Donthu R.K."/>
            <person name="Hernandez A.G."/>
            <person name="Wright C.L."/>
            <person name="Zimin A.V."/>
        </authorList>
    </citation>
    <scope>NUCLEOTIDE SEQUENCE [LARGE SCALE GENOMIC DNA]</scope>
    <source>
        <tissue evidence="2">Whole aphids</tissue>
    </source>
</reference>
<dbReference type="EMBL" id="VYZN01000037">
    <property type="protein sequence ID" value="KAE9533019.1"/>
    <property type="molecule type" value="Genomic_DNA"/>
</dbReference>
<evidence type="ECO:0000313" key="2">
    <source>
        <dbReference type="EMBL" id="KAE9533019.1"/>
    </source>
</evidence>
<gene>
    <name evidence="2" type="ORF">AGLY_009447</name>
</gene>
<evidence type="ECO:0000256" key="1">
    <source>
        <dbReference type="SAM" id="Phobius"/>
    </source>
</evidence>
<name>A0A6G0THG3_APHGL</name>
<keyword evidence="1" id="KW-1133">Transmembrane helix</keyword>
<protein>
    <submittedName>
        <fullName evidence="2">Uncharacterized protein</fullName>
    </submittedName>
</protein>
<keyword evidence="1" id="KW-0812">Transmembrane</keyword>
<evidence type="ECO:0000313" key="3">
    <source>
        <dbReference type="Proteomes" id="UP000475862"/>
    </source>
</evidence>
<accession>A0A6G0THG3</accession>
<dbReference type="AlphaFoldDB" id="A0A6G0THG3"/>
<keyword evidence="1" id="KW-0472">Membrane</keyword>
<feature type="transmembrane region" description="Helical" evidence="1">
    <location>
        <begin position="88"/>
        <end position="106"/>
    </location>
</feature>
<organism evidence="2 3">
    <name type="scientific">Aphis glycines</name>
    <name type="common">Soybean aphid</name>
    <dbReference type="NCBI Taxonomy" id="307491"/>
    <lineage>
        <taxon>Eukaryota</taxon>
        <taxon>Metazoa</taxon>
        <taxon>Ecdysozoa</taxon>
        <taxon>Arthropoda</taxon>
        <taxon>Hexapoda</taxon>
        <taxon>Insecta</taxon>
        <taxon>Pterygota</taxon>
        <taxon>Neoptera</taxon>
        <taxon>Paraneoptera</taxon>
        <taxon>Hemiptera</taxon>
        <taxon>Sternorrhyncha</taxon>
        <taxon>Aphidomorpha</taxon>
        <taxon>Aphidoidea</taxon>
        <taxon>Aphididae</taxon>
        <taxon>Aphidini</taxon>
        <taxon>Aphis</taxon>
        <taxon>Aphis</taxon>
    </lineage>
</organism>
<comment type="caution">
    <text evidence="2">The sequence shown here is derived from an EMBL/GenBank/DDBJ whole genome shotgun (WGS) entry which is preliminary data.</text>
</comment>
<feature type="transmembrane region" description="Helical" evidence="1">
    <location>
        <begin position="38"/>
        <end position="67"/>
    </location>
</feature>
<keyword evidence="3" id="KW-1185">Reference proteome</keyword>
<proteinExistence type="predicted"/>
<dbReference type="Proteomes" id="UP000475862">
    <property type="component" value="Unassembled WGS sequence"/>
</dbReference>